<evidence type="ECO:0000313" key="3">
    <source>
        <dbReference type="EMBL" id="MBS3697516.1"/>
    </source>
</evidence>
<dbReference type="InterPro" id="IPR033186">
    <property type="entry name" value="HerA_C"/>
</dbReference>
<comment type="caution">
    <text evidence="3">The sequence shown here is derived from an EMBL/GenBank/DDBJ whole genome shotgun (WGS) entry which is preliminary data.</text>
</comment>
<dbReference type="Proteomes" id="UP000681586">
    <property type="component" value="Unassembled WGS sequence"/>
</dbReference>
<feature type="region of interest" description="Disordered" evidence="1">
    <location>
        <begin position="423"/>
        <end position="469"/>
    </location>
</feature>
<dbReference type="PANTHER" id="PTHR30121:SF6">
    <property type="entry name" value="SLR6007 PROTEIN"/>
    <property type="match status" value="1"/>
</dbReference>
<evidence type="ECO:0000313" key="4">
    <source>
        <dbReference type="Proteomes" id="UP000681586"/>
    </source>
</evidence>
<dbReference type="Pfam" id="PF05872">
    <property type="entry name" value="HerA_C"/>
    <property type="match status" value="1"/>
</dbReference>
<reference evidence="3 4" key="1">
    <citation type="submission" date="2021-05" db="EMBL/GenBank/DDBJ databases">
        <title>Staphylococcus fleurettii isolated from lake water in First Nation community in Manitoba, Canada.</title>
        <authorList>
            <person name="Bashar S."/>
            <person name="Murdock A."/>
            <person name="Patidar R."/>
            <person name="Golding G."/>
            <person name="Farenhorst A."/>
            <person name="Kumar A."/>
        </authorList>
    </citation>
    <scope>NUCLEOTIDE SEQUENCE [LARGE SCALE GENOMIC DNA]</scope>
    <source>
        <strain evidence="3 4">SF002</strain>
    </source>
</reference>
<evidence type="ECO:0000256" key="1">
    <source>
        <dbReference type="SAM" id="MobiDB-lite"/>
    </source>
</evidence>
<dbReference type="EMBL" id="JAGXBM010000012">
    <property type="protein sequence ID" value="MBS3697516.1"/>
    <property type="molecule type" value="Genomic_DNA"/>
</dbReference>
<evidence type="ECO:0000259" key="2">
    <source>
        <dbReference type="Pfam" id="PF05872"/>
    </source>
</evidence>
<organism evidence="3 4">
    <name type="scientific">Mammaliicoccus fleurettii</name>
    <dbReference type="NCBI Taxonomy" id="150056"/>
    <lineage>
        <taxon>Bacteria</taxon>
        <taxon>Bacillati</taxon>
        <taxon>Bacillota</taxon>
        <taxon>Bacilli</taxon>
        <taxon>Bacillales</taxon>
        <taxon>Staphylococcaceae</taxon>
        <taxon>Mammaliicoccus</taxon>
    </lineage>
</organism>
<gene>
    <name evidence="3" type="ORF">JJQ58_08565</name>
</gene>
<dbReference type="PANTHER" id="PTHR30121">
    <property type="entry name" value="UNCHARACTERIZED PROTEIN YJGR-RELATED"/>
    <property type="match status" value="1"/>
</dbReference>
<dbReference type="Gene3D" id="3.40.50.300">
    <property type="entry name" value="P-loop containing nucleotide triphosphate hydrolases"/>
    <property type="match status" value="2"/>
</dbReference>
<sequence>MTQLKIAKNENEVNLELSQANRHGLIAGATGTGKTITLKVLAEQFSKAGVPVFMSDIKGDISSIAESGSINDKIQERLDLLKLDEYSNNAYPVTLFDIFQKNGVPVRTTITEMGPLLIGKLLDLNNTQLGVLDIVFKVADESGLLLIDMKDFKALLKEINANRAEYAEKYGNISSASIGAIQRSLLRLESEGAETFFGEPALELEDFIKFDESGKGMINVLDASVLYQKPKLYATFLLWLLSELFESLPEVGDPEKPKIVFFFDEAHLLFNDSSKELIEKVEQVVRLIRSKGVGIYFVTQNPIDIPESVLGQLGNRVQHALRSYTPKDQKAIKSAAQTFRQNENFDTAQVIGELKTGEALISFLNEEGQPNIVERAFIRPPESKIGVIDEHVKKDLINNSPLNETYKETFDRESAFEMLQKKIEKQPETSEESKSSKKTKNTQKDTEPKKKEKSSQFQKETSKLLSTVGRQIGREIVRNIFGTKKR</sequence>
<feature type="domain" description="Helicase HerA-like C-terminal" evidence="2">
    <location>
        <begin position="7"/>
        <end position="483"/>
    </location>
</feature>
<feature type="compositionally biased region" description="Basic and acidic residues" evidence="1">
    <location>
        <begin position="442"/>
        <end position="454"/>
    </location>
</feature>
<proteinExistence type="predicted"/>
<dbReference type="RefSeq" id="WP_203153516.1">
    <property type="nucleotide sequence ID" value="NZ_JAEPSA010000004.1"/>
</dbReference>
<dbReference type="SUPFAM" id="SSF52540">
    <property type="entry name" value="P-loop containing nucleoside triphosphate hydrolases"/>
    <property type="match status" value="1"/>
</dbReference>
<keyword evidence="4" id="KW-1185">Reference proteome</keyword>
<accession>A0ABS5MNN3</accession>
<dbReference type="InterPro" id="IPR027417">
    <property type="entry name" value="P-loop_NTPase"/>
</dbReference>
<dbReference type="InterPro" id="IPR051162">
    <property type="entry name" value="T4SS_component"/>
</dbReference>
<name>A0ABS5MNN3_9STAP</name>
<feature type="compositionally biased region" description="Basic and acidic residues" evidence="1">
    <location>
        <begin position="423"/>
        <end position="435"/>
    </location>
</feature>
<protein>
    <submittedName>
        <fullName evidence="3">DUF853 family protein</fullName>
    </submittedName>
</protein>